<dbReference type="Proteomes" id="UP001194469">
    <property type="component" value="Unassembled WGS sequence"/>
</dbReference>
<feature type="signal peptide" evidence="2">
    <location>
        <begin position="1"/>
        <end position="21"/>
    </location>
</feature>
<evidence type="ECO:0000313" key="3">
    <source>
        <dbReference type="EMBL" id="MBG3877484.1"/>
    </source>
</evidence>
<dbReference type="InterPro" id="IPR001765">
    <property type="entry name" value="Carbonic_anhydrase"/>
</dbReference>
<evidence type="ECO:0000256" key="1">
    <source>
        <dbReference type="ARBA" id="ARBA00006217"/>
    </source>
</evidence>
<dbReference type="SUPFAM" id="SSF53056">
    <property type="entry name" value="beta-carbonic anhydrase, cab"/>
    <property type="match status" value="1"/>
</dbReference>
<evidence type="ECO:0000313" key="4">
    <source>
        <dbReference type="Proteomes" id="UP001194469"/>
    </source>
</evidence>
<feature type="chain" id="PRO_5046896422" evidence="2">
    <location>
        <begin position="22"/>
        <end position="243"/>
    </location>
</feature>
<keyword evidence="4" id="KW-1185">Reference proteome</keyword>
<comment type="similarity">
    <text evidence="1">Belongs to the beta-class carbonic anhydrase family.</text>
</comment>
<organism evidence="3 4">
    <name type="scientific">Nitratidesulfovibrio oxamicus</name>
    <dbReference type="NCBI Taxonomy" id="32016"/>
    <lineage>
        <taxon>Bacteria</taxon>
        <taxon>Pseudomonadati</taxon>
        <taxon>Thermodesulfobacteriota</taxon>
        <taxon>Desulfovibrionia</taxon>
        <taxon>Desulfovibrionales</taxon>
        <taxon>Desulfovibrionaceae</taxon>
        <taxon>Nitratidesulfovibrio</taxon>
    </lineage>
</organism>
<dbReference type="EMBL" id="VRYY01000303">
    <property type="protein sequence ID" value="MBG3877484.1"/>
    <property type="molecule type" value="Genomic_DNA"/>
</dbReference>
<name>A0ABS0J529_9BACT</name>
<dbReference type="CDD" id="cd03378">
    <property type="entry name" value="beta_CA_cladeC"/>
    <property type="match status" value="1"/>
</dbReference>
<accession>A0ABS0J529</accession>
<dbReference type="RefSeq" id="WP_196609532.1">
    <property type="nucleotide sequence ID" value="NZ_VRYY01000303.1"/>
</dbReference>
<dbReference type="SMART" id="SM00947">
    <property type="entry name" value="Pro_CA"/>
    <property type="match status" value="1"/>
</dbReference>
<keyword evidence="2" id="KW-0732">Signal</keyword>
<protein>
    <submittedName>
        <fullName evidence="3">Carbonic anhydrase</fullName>
    </submittedName>
</protein>
<dbReference type="InterPro" id="IPR036874">
    <property type="entry name" value="Carbonic_anhydrase_sf"/>
</dbReference>
<dbReference type="Gene3D" id="3.40.1050.10">
    <property type="entry name" value="Carbonic anhydrase"/>
    <property type="match status" value="1"/>
</dbReference>
<dbReference type="PANTHER" id="PTHR11002">
    <property type="entry name" value="CARBONIC ANHYDRASE"/>
    <property type="match status" value="1"/>
</dbReference>
<sequence length="243" mass="25822">MRLHFLPALLLVAVMAGTAFAGSQGPGISPDQALQRLKEGNARFVAETPTERNLSAKRLATSQNGQTPYAIILSCADSRAPVELIFDEGVGDLFVIRVAGNVAATDEVGTAEYGADHLNVPLMVVMGHTQCGAVTAVVQGAEVHGSIPMLVAPIVPAVTAVEKSNPKHDRAALVPKVIEANVWQAIDDTMRQSPIIRARVAAGKLKVVGAIYHIDDGKVEWLGEHPMQARLLNYTSGPAKVRR</sequence>
<evidence type="ECO:0000256" key="2">
    <source>
        <dbReference type="SAM" id="SignalP"/>
    </source>
</evidence>
<reference evidence="3 4" key="1">
    <citation type="submission" date="2019-08" db="EMBL/GenBank/DDBJ databases">
        <authorList>
            <person name="Luo N."/>
        </authorList>
    </citation>
    <scope>NUCLEOTIDE SEQUENCE [LARGE SCALE GENOMIC DNA]</scope>
    <source>
        <strain evidence="3 4">NCIMB 9442</strain>
    </source>
</reference>
<dbReference type="Pfam" id="PF00484">
    <property type="entry name" value="Pro_CA"/>
    <property type="match status" value="1"/>
</dbReference>
<comment type="caution">
    <text evidence="3">The sequence shown here is derived from an EMBL/GenBank/DDBJ whole genome shotgun (WGS) entry which is preliminary data.</text>
</comment>
<gene>
    <name evidence="3" type="ORF">FVW20_10750</name>
</gene>
<dbReference type="PANTHER" id="PTHR11002:SF79">
    <property type="entry name" value="CARBONIC ANHYDRASE 2"/>
    <property type="match status" value="1"/>
</dbReference>
<proteinExistence type="inferred from homology"/>